<comment type="caution">
    <text evidence="1">The sequence shown here is derived from an EMBL/GenBank/DDBJ whole genome shotgun (WGS) entry which is preliminary data.</text>
</comment>
<protein>
    <submittedName>
        <fullName evidence="1">Uncharacterized protein</fullName>
    </submittedName>
</protein>
<organism evidence="1 2">
    <name type="scientific">Candidatus Neomicrothrix subdominans</name>
    <dbReference type="NCBI Taxonomy" id="2954438"/>
    <lineage>
        <taxon>Bacteria</taxon>
        <taxon>Bacillati</taxon>
        <taxon>Actinomycetota</taxon>
        <taxon>Acidimicrobiia</taxon>
        <taxon>Acidimicrobiales</taxon>
        <taxon>Microthrixaceae</taxon>
        <taxon>Candidatus Neomicrothrix</taxon>
    </lineage>
</organism>
<evidence type="ECO:0000313" key="2">
    <source>
        <dbReference type="Proteomes" id="UP000727993"/>
    </source>
</evidence>
<dbReference type="EMBL" id="JADJZA010000001">
    <property type="protein sequence ID" value="MBK9295609.1"/>
    <property type="molecule type" value="Genomic_DNA"/>
</dbReference>
<proteinExistence type="predicted"/>
<dbReference type="Proteomes" id="UP000727993">
    <property type="component" value="Unassembled WGS sequence"/>
</dbReference>
<name>A0A936NB40_9ACTN</name>
<gene>
    <name evidence="1" type="ORF">IPN02_01785</name>
</gene>
<evidence type="ECO:0000313" key="1">
    <source>
        <dbReference type="EMBL" id="MBK9295609.1"/>
    </source>
</evidence>
<sequence length="367" mass="37942">MVEPAVMVTVPGPMLERAVEAAVGDGFVAGTVVRTVSLPMIDSIEVGLTVTIVGAYFDLVERADARVPVRVHGRVTVGRPSGEPLPISLPPLDVEVSALVEAQLDLGVDQVRLVIDLPGVEFLGASVIGVEGAAPSDPMAQMAQMALAETGDTLFSSLGREVGPVGMDLTGIPVAELGLSPGRAVIRSTDGALTVTIGGVTGETASAHRTPPSREDRIGVSIDADLLGPVLSFLATRALGGIPAPFDLDLSAAPGSLSVGVRNTRVLGPPIPDFRTGVRTAVHLTRRQDHLEVRLAGAWLELPGPLGVFDGIGRAAATLGASVMPIVARLPISYPLPNVDDLTVRIASLAVGTDRIDAQLEFVDTDE</sequence>
<dbReference type="AlphaFoldDB" id="A0A936NB40"/>
<reference evidence="1 2" key="1">
    <citation type="submission" date="2020-10" db="EMBL/GenBank/DDBJ databases">
        <title>Connecting structure to function with the recovery of over 1000 high-quality activated sludge metagenome-assembled genomes encoding full-length rRNA genes using long-read sequencing.</title>
        <authorList>
            <person name="Singleton C.M."/>
            <person name="Petriglieri F."/>
            <person name="Kristensen J.M."/>
            <person name="Kirkegaard R.H."/>
            <person name="Michaelsen T.Y."/>
            <person name="Andersen M.H."/>
            <person name="Karst S.M."/>
            <person name="Dueholm M.S."/>
            <person name="Nielsen P.H."/>
            <person name="Albertsen M."/>
        </authorList>
    </citation>
    <scope>NUCLEOTIDE SEQUENCE [LARGE SCALE GENOMIC DNA]</scope>
    <source>
        <strain evidence="1">Lyne_18-Q3-R50-59_MAXAC.006</strain>
    </source>
</reference>
<accession>A0A936NB40</accession>